<feature type="transmembrane region" description="Helical" evidence="2">
    <location>
        <begin position="1505"/>
        <end position="1524"/>
    </location>
</feature>
<feature type="region of interest" description="Disordered" evidence="1">
    <location>
        <begin position="967"/>
        <end position="1022"/>
    </location>
</feature>
<dbReference type="PANTHER" id="PTHR31600">
    <property type="entry name" value="TINY MACROCYSTS PROTEIN B-RELATED"/>
    <property type="match status" value="1"/>
</dbReference>
<dbReference type="PANTHER" id="PTHR31600:SF2">
    <property type="entry name" value="GAMETE ENRICHED GENE 10 PROTEIN-RELATED"/>
    <property type="match status" value="1"/>
</dbReference>
<comment type="caution">
    <text evidence="3">The sequence shown here is derived from an EMBL/GenBank/DDBJ whole genome shotgun (WGS) entry which is preliminary data.</text>
</comment>
<evidence type="ECO:0000256" key="2">
    <source>
        <dbReference type="SAM" id="Phobius"/>
    </source>
</evidence>
<feature type="transmembrane region" description="Helical" evidence="2">
    <location>
        <begin position="174"/>
        <end position="196"/>
    </location>
</feature>
<feature type="transmembrane region" description="Helical" evidence="2">
    <location>
        <begin position="82"/>
        <end position="104"/>
    </location>
</feature>
<keyword evidence="2" id="KW-1133">Transmembrane helix</keyword>
<gene>
    <name evidence="3" type="ORF">PSON_ATCC_30995.1.T0410026</name>
</gene>
<proteinExistence type="predicted"/>
<keyword evidence="2" id="KW-0472">Membrane</keyword>
<evidence type="ECO:0000256" key="1">
    <source>
        <dbReference type="SAM" id="MobiDB-lite"/>
    </source>
</evidence>
<dbReference type="OrthoDB" id="301694at2759"/>
<feature type="transmembrane region" description="Helical" evidence="2">
    <location>
        <begin position="298"/>
        <end position="318"/>
    </location>
</feature>
<feature type="transmembrane region" description="Helical" evidence="2">
    <location>
        <begin position="29"/>
        <end position="52"/>
    </location>
</feature>
<protein>
    <recommendedName>
        <fullName evidence="5">PAS domain-containing protein</fullName>
    </recommendedName>
</protein>
<feature type="transmembrane region" description="Helical" evidence="2">
    <location>
        <begin position="1190"/>
        <end position="1210"/>
    </location>
</feature>
<organism evidence="3 4">
    <name type="scientific">Paramecium sonneborni</name>
    <dbReference type="NCBI Taxonomy" id="65129"/>
    <lineage>
        <taxon>Eukaryota</taxon>
        <taxon>Sar</taxon>
        <taxon>Alveolata</taxon>
        <taxon>Ciliophora</taxon>
        <taxon>Intramacronucleata</taxon>
        <taxon>Oligohymenophorea</taxon>
        <taxon>Peniculida</taxon>
        <taxon>Parameciidae</taxon>
        <taxon>Paramecium</taxon>
    </lineage>
</organism>
<evidence type="ECO:0008006" key="5">
    <source>
        <dbReference type="Google" id="ProtNLM"/>
    </source>
</evidence>
<dbReference type="Proteomes" id="UP000692954">
    <property type="component" value="Unassembled WGS sequence"/>
</dbReference>
<evidence type="ECO:0000313" key="4">
    <source>
        <dbReference type="Proteomes" id="UP000692954"/>
    </source>
</evidence>
<feature type="compositionally biased region" description="Polar residues" evidence="1">
    <location>
        <begin position="998"/>
        <end position="1022"/>
    </location>
</feature>
<feature type="transmembrane region" description="Helical" evidence="2">
    <location>
        <begin position="1040"/>
        <end position="1062"/>
    </location>
</feature>
<feature type="transmembrane region" description="Helical" evidence="2">
    <location>
        <begin position="1083"/>
        <end position="1103"/>
    </location>
</feature>
<feature type="compositionally biased region" description="Basic and acidic residues" evidence="1">
    <location>
        <begin position="969"/>
        <end position="995"/>
    </location>
</feature>
<feature type="transmembrane region" description="Helical" evidence="2">
    <location>
        <begin position="1300"/>
        <end position="1319"/>
    </location>
</feature>
<keyword evidence="4" id="KW-1185">Reference proteome</keyword>
<dbReference type="EMBL" id="CAJJDN010000041">
    <property type="protein sequence ID" value="CAD8080735.1"/>
    <property type="molecule type" value="Genomic_DNA"/>
</dbReference>
<dbReference type="InterPro" id="IPR052994">
    <property type="entry name" value="Tiny_macrocysts_regulators"/>
</dbReference>
<keyword evidence="2" id="KW-0812">Transmembrane</keyword>
<sequence length="1566" mass="185010">MRNFLFQVKDFYIQQFLTIKGIWRKSLELSIVFLIVENIQLLSLITQSIAIINKAEYLDFIHNILNIFRFYSVLGEYIEIHILYMLIGFTLTFLTFICLLILILNTSVRANKDGQIIEMTLEINRQKQIEQNNLIKQFISVYMQIYQMLMRIPLLYSHFYILNQNQMINSLNQFLLFGSSISIFSIALQIIFSLIIDMHCFEFKMKKQDYLGRFNQQKVHLIFAFQTTIVILIGMEVNTIIVQVIYVIYLLMSIVMSYNQLVYVEVQISRLQFHISSYLFIYQITLLVVQLSDIIEDLNVLGFLMFYYPFSAYILIILTDRQKISQLKSSGNSLEKQIRFIYHLFKKQIKLKKEQRSLDPMESLFMYSFTTNHLRYCSLNRERKLQRQIKMKFKCFCDEFSDKEHFQFDSISSMKVFAKELISQTLEDEIIETTNTYLALIYIYFLVQIKKLPTQAIYEVIRLSIQTQGMALKEQAIIYKLKYDALEEFDQLVKKNDLKNQKYIFKRVYQYEESLSIIKQNMCLIAKQFKEWYGLILTSIIDIDQLVRIGFEILNNIKSVESQLQQAFTINPLSNECDTIYNLFSRYIQYNKSRPKLYRLEGKLVTSFMQSIEKTIFDPGSCVIQITLLQPRGNVLRYTRSFQQAIGFKDEEIKDQNIHRFMPQIIADDHDMYLDNFVERGRIIVVRSEVRVILGKNKGQFLVPINTRLRIETSPTEFGATALITPVNLTFGYMILNEKGQIEEITQNIFEEMFQKHLGISISQIRGLDCLFFIPELAKIWEQIYDKNFDKLDKKFECQVIIPIINQNKSMSQSQLSKTMSKSFFQKQIYKNFECLPSDNVIFLVQLHVMSLVTINLRLVILELQDYKIMVNQKLSSKQIIQLRVRTSQQFQIQQFQNSTSYREQGSLLNSPWIFDCDLDHHLLQEEERMIDEVKNQLATVNITNTTHHQQVQLIQYVQDEIESIQEQNQEKNQEQNQNLHKETQHSIKIDEKKKNQINKFDNQNNMSVGSRSSQNNQSQIKRQMRDCLSDNTILNKKHALILLIFYLLIIGSYVVNCLLFSRNYQKIQQNQSSQNLPYQLSYFYNEFVISSLYLKYSLLFPFSNLQQISLDFYQDEIKNIDYALQNIPEIEIGLETTLKQQSIYIIQQMINQKNNQLFSFNNFLNNTKYFDSIINTLYQTDTTRNITNIQYIVIAEEIVLLLFICWYAYKCIILIQMKQKVFKLFCTFTTDVIQEQYVTFSSLYSLMNTNRFKKEETNEEKFEFIMGQAFHKQTSNAILEKYQKVGKRIKQKKNNSTQIIFFLFVLITIIVCSTYFIGSNIMHEATIDKILIQFNDKILFSQAYYEITLAYAQSSIFIQNEITSEILKIQNKTVNSLNGLRKKLSLYQQDETIYKIVTKSACNIFNNSLTSYQQYDELFSYEQCMSYPILQGGLSVIFADLCDQQLKFLQDLENNLTQEYLQQNYYSVTSQIERLYDSMGFFVIVQTLTNQIEQSVQNNINIDIILVVFSGLVMTISMITMVISMKNIRSHYQTSKQLLTLVPLERLLENAYILSFIQQDIKLQN</sequence>
<name>A0A8S1MV83_9CILI</name>
<feature type="transmembrane region" description="Helical" evidence="2">
    <location>
        <begin position="240"/>
        <end position="259"/>
    </location>
</feature>
<reference evidence="3" key="1">
    <citation type="submission" date="2021-01" db="EMBL/GenBank/DDBJ databases">
        <authorList>
            <consortium name="Genoscope - CEA"/>
            <person name="William W."/>
        </authorList>
    </citation>
    <scope>NUCLEOTIDE SEQUENCE</scope>
</reference>
<accession>A0A8S1MV83</accession>
<evidence type="ECO:0000313" key="3">
    <source>
        <dbReference type="EMBL" id="CAD8080735.1"/>
    </source>
</evidence>